<feature type="domain" description="DUF5916" evidence="3">
    <location>
        <begin position="230"/>
        <end position="803"/>
    </location>
</feature>
<sequence length="807" mass="93554">MRLFLLYFLLVGMAVQVAAQPSPKQLPAKRISATIKVDGSLDEAVWKETTPATRFVEWRPNFGIVEDSATRTEIYLVYDQTSIYVGGYCHERSRDSISKELVGRDVIGVNDYVGIIFDTYNDKINGFGFYVTPLGEQFDAKYSSTAGEDGSWNAVWSSEAKVLAEGWTFEMRIPYSAIRFVSKENQTWGLNITRNRKKVGRQFMWSPVDPKVNGFINQSGLWTGIEKIEPPLRLSLSPYFSAYVNNYPDNEKDWSSSVNGGMDIKYGINESFTLDMTLVPDFGQVKSDNQVLNLTPFEVKFTENRPFFTEGTELFSKGNLFYSRRIGGTPLHYNDVEDWKHPDETIIKNPIESKLINATKISGRTTKGLGIGFFNAVTKSAYAEVEDANKTMRKLETNPLTNYNIAVIDQTLKNNSSVSFINTNVLRSGKDYDANVSAGLFDINNKKNTYKWSGKFALSQLFQTPGKNTNGYSHYLSFNKTGGNFLFTIQQDLVDDQFDSNDMGILFNNNYLDHYVWLSYRWIKPKKWYNRIQVNYNCTYSRRYKESYFQTFYTNVNANVQFKNLWWAGLYVGLNTKGNDFYESRNGRIYQTPQFVNYNAWFETNFTKKYYANFDWSMSHSNYFNGRSQAIGMFHRYRFNDKFSLSNNISYRPSKNEVGYYDEENSNVMFSLRDRNTVETGLEAKYSFNNKSGISFIARHYWSKVECKRFFLLDGKGLLIPTAAPADINHQNYNNFYINAVYTWQFAPGSFINIVWKDETSTSDEDIQYRYFKNFNRTISAPQNNNLSVKVIYYLDYLDLKKRKKER</sequence>
<dbReference type="GO" id="GO:0016052">
    <property type="term" value="P:carbohydrate catabolic process"/>
    <property type="evidence" value="ECO:0007669"/>
    <property type="project" value="InterPro"/>
</dbReference>
<dbReference type="GO" id="GO:0004553">
    <property type="term" value="F:hydrolase activity, hydrolyzing O-glycosyl compounds"/>
    <property type="evidence" value="ECO:0007669"/>
    <property type="project" value="InterPro"/>
</dbReference>
<dbReference type="InterPro" id="IPR010502">
    <property type="entry name" value="Carb-bd_dom_fam9"/>
</dbReference>
<evidence type="ECO:0000256" key="1">
    <source>
        <dbReference type="SAM" id="SignalP"/>
    </source>
</evidence>
<dbReference type="Pfam" id="PF06452">
    <property type="entry name" value="CBM9_1"/>
    <property type="match status" value="1"/>
</dbReference>
<protein>
    <submittedName>
        <fullName evidence="4">Carbohydrate binding family 9 domain-containing protein</fullName>
    </submittedName>
</protein>
<evidence type="ECO:0000259" key="3">
    <source>
        <dbReference type="Pfam" id="PF19313"/>
    </source>
</evidence>
<feature type="domain" description="Carbohydrate-binding" evidence="2">
    <location>
        <begin position="37"/>
        <end position="218"/>
    </location>
</feature>
<keyword evidence="5" id="KW-1185">Reference proteome</keyword>
<feature type="signal peptide" evidence="1">
    <location>
        <begin position="1"/>
        <end position="19"/>
    </location>
</feature>
<dbReference type="Gene3D" id="2.60.40.1190">
    <property type="match status" value="1"/>
</dbReference>
<dbReference type="SUPFAM" id="SSF49344">
    <property type="entry name" value="CBD9-like"/>
    <property type="match status" value="1"/>
</dbReference>
<feature type="chain" id="PRO_5040940683" evidence="1">
    <location>
        <begin position="20"/>
        <end position="807"/>
    </location>
</feature>
<dbReference type="RefSeq" id="WP_279297458.1">
    <property type="nucleotide sequence ID" value="NZ_JAOTIF010000009.1"/>
</dbReference>
<dbReference type="Pfam" id="PF19313">
    <property type="entry name" value="DUF5916"/>
    <property type="match status" value="1"/>
</dbReference>
<dbReference type="EMBL" id="JAOTIF010000009">
    <property type="protein sequence ID" value="MCU7550016.1"/>
    <property type="molecule type" value="Genomic_DNA"/>
</dbReference>
<name>A0A9X2XVM8_9BACT</name>
<accession>A0A9X2XVM8</accession>
<organism evidence="4 5">
    <name type="scientific">Paraflavisolibacter caeni</name>
    <dbReference type="NCBI Taxonomy" id="2982496"/>
    <lineage>
        <taxon>Bacteria</taxon>
        <taxon>Pseudomonadati</taxon>
        <taxon>Bacteroidota</taxon>
        <taxon>Chitinophagia</taxon>
        <taxon>Chitinophagales</taxon>
        <taxon>Chitinophagaceae</taxon>
        <taxon>Paraflavisolibacter</taxon>
    </lineage>
</organism>
<reference evidence="4" key="1">
    <citation type="submission" date="2022-09" db="EMBL/GenBank/DDBJ databases">
        <authorList>
            <person name="Yuan C."/>
            <person name="Ke Z."/>
        </authorList>
    </citation>
    <scope>NUCLEOTIDE SEQUENCE</scope>
    <source>
        <strain evidence="4">LB-8</strain>
    </source>
</reference>
<dbReference type="Proteomes" id="UP001155483">
    <property type="component" value="Unassembled WGS sequence"/>
</dbReference>
<dbReference type="InterPro" id="IPR045670">
    <property type="entry name" value="DUF5916"/>
</dbReference>
<evidence type="ECO:0000313" key="4">
    <source>
        <dbReference type="EMBL" id="MCU7550016.1"/>
    </source>
</evidence>
<dbReference type="GO" id="GO:0030246">
    <property type="term" value="F:carbohydrate binding"/>
    <property type="evidence" value="ECO:0007669"/>
    <property type="project" value="InterPro"/>
</dbReference>
<reference evidence="4" key="2">
    <citation type="submission" date="2023-04" db="EMBL/GenBank/DDBJ databases">
        <title>Paracnuella aquatica gen. nov., sp. nov., a member of the family Chitinophagaceae isolated from a hot spring.</title>
        <authorList>
            <person name="Wang C."/>
        </authorList>
    </citation>
    <scope>NUCLEOTIDE SEQUENCE</scope>
    <source>
        <strain evidence="4">LB-8</strain>
    </source>
</reference>
<keyword evidence="1" id="KW-0732">Signal</keyword>
<proteinExistence type="predicted"/>
<gene>
    <name evidence="4" type="ORF">OCK74_12865</name>
</gene>
<evidence type="ECO:0000259" key="2">
    <source>
        <dbReference type="Pfam" id="PF06452"/>
    </source>
</evidence>
<dbReference type="AlphaFoldDB" id="A0A9X2XVM8"/>
<dbReference type="CDD" id="cd09618">
    <property type="entry name" value="CBM9_like_2"/>
    <property type="match status" value="1"/>
</dbReference>
<comment type="caution">
    <text evidence="4">The sequence shown here is derived from an EMBL/GenBank/DDBJ whole genome shotgun (WGS) entry which is preliminary data.</text>
</comment>
<evidence type="ECO:0000313" key="5">
    <source>
        <dbReference type="Proteomes" id="UP001155483"/>
    </source>
</evidence>